<evidence type="ECO:0000256" key="1">
    <source>
        <dbReference type="SAM" id="MobiDB-lite"/>
    </source>
</evidence>
<reference evidence="2 3" key="1">
    <citation type="journal article" date="2019" name="Sci. Rep.">
        <title>Orb-weaving spider Araneus ventricosus genome elucidates the spidroin gene catalogue.</title>
        <authorList>
            <person name="Kono N."/>
            <person name="Nakamura H."/>
            <person name="Ohtoshi R."/>
            <person name="Moran D.A.P."/>
            <person name="Shinohara A."/>
            <person name="Yoshida Y."/>
            <person name="Fujiwara M."/>
            <person name="Mori M."/>
            <person name="Tomita M."/>
            <person name="Arakawa K."/>
        </authorList>
    </citation>
    <scope>NUCLEOTIDE SEQUENCE [LARGE SCALE GENOMIC DNA]</scope>
</reference>
<dbReference type="EMBL" id="BGPR01000104">
    <property type="protein sequence ID" value="GBL94683.1"/>
    <property type="molecule type" value="Genomic_DNA"/>
</dbReference>
<gene>
    <name evidence="2" type="ORF">AVEN_83996_1</name>
</gene>
<name>A0A4Y2BRU9_ARAVE</name>
<dbReference type="Proteomes" id="UP000499080">
    <property type="component" value="Unassembled WGS sequence"/>
</dbReference>
<proteinExistence type="predicted"/>
<keyword evidence="3" id="KW-1185">Reference proteome</keyword>
<sequence>MRFIERFSILEESVVYKEYEIYCVFMVCSTDLHAVFKTEKVVAESLKAARWQGQCYAKSDLEDDFDVTGYQHSPADADSGCPPLMSSPQSPKTYSERAGSSTESSPDSYVTRIVSKEGFVAKQAEEDADYLLIESALEIEKRSQCVVVVGEDIDLLVITAASTNSENIFFLKPGRGKAEDALYCAATLNIAPHIRDNILFLHAFSGSDTISALFRQGKEKFINVLNYNKL</sequence>
<dbReference type="OrthoDB" id="8195485at2759"/>
<comment type="caution">
    <text evidence="2">The sequence shown here is derived from an EMBL/GenBank/DDBJ whole genome shotgun (WGS) entry which is preliminary data.</text>
</comment>
<dbReference type="AlphaFoldDB" id="A0A4Y2BRU9"/>
<organism evidence="2 3">
    <name type="scientific">Araneus ventricosus</name>
    <name type="common">Orbweaver spider</name>
    <name type="synonym">Epeira ventricosa</name>
    <dbReference type="NCBI Taxonomy" id="182803"/>
    <lineage>
        <taxon>Eukaryota</taxon>
        <taxon>Metazoa</taxon>
        <taxon>Ecdysozoa</taxon>
        <taxon>Arthropoda</taxon>
        <taxon>Chelicerata</taxon>
        <taxon>Arachnida</taxon>
        <taxon>Araneae</taxon>
        <taxon>Araneomorphae</taxon>
        <taxon>Entelegynae</taxon>
        <taxon>Araneoidea</taxon>
        <taxon>Araneidae</taxon>
        <taxon>Araneus</taxon>
    </lineage>
</organism>
<protein>
    <submittedName>
        <fullName evidence="2">Uncharacterized protein</fullName>
    </submittedName>
</protein>
<evidence type="ECO:0000313" key="2">
    <source>
        <dbReference type="EMBL" id="GBL94683.1"/>
    </source>
</evidence>
<feature type="region of interest" description="Disordered" evidence="1">
    <location>
        <begin position="72"/>
        <end position="107"/>
    </location>
</feature>
<feature type="compositionally biased region" description="Polar residues" evidence="1">
    <location>
        <begin position="86"/>
        <end position="107"/>
    </location>
</feature>
<evidence type="ECO:0000313" key="3">
    <source>
        <dbReference type="Proteomes" id="UP000499080"/>
    </source>
</evidence>
<accession>A0A4Y2BRU9</accession>